<protein>
    <submittedName>
        <fullName evidence="2">dTDP-6-deoxy-3,4-keto-hexulose isomerase</fullName>
    </submittedName>
</protein>
<name>A0A291HR27_9GAMM</name>
<dbReference type="InterPro" id="IPR008894">
    <property type="entry name" value="QdtA_cupin_dom"/>
</dbReference>
<dbReference type="GO" id="GO:0016853">
    <property type="term" value="F:isomerase activity"/>
    <property type="evidence" value="ECO:0007669"/>
    <property type="project" value="UniProtKB-KW"/>
</dbReference>
<reference evidence="3" key="1">
    <citation type="submission" date="2015-09" db="EMBL/GenBank/DDBJ databases">
        <authorList>
            <person name="Shao Z."/>
            <person name="Wang L."/>
        </authorList>
    </citation>
    <scope>NUCLEOTIDE SEQUENCE [LARGE SCALE GENOMIC DNA]</scope>
    <source>
        <strain evidence="3">F13-1</strain>
    </source>
</reference>
<accession>A0A291HR27</accession>
<dbReference type="KEGG" id="zdf:AN401_12735"/>
<dbReference type="RefSeq" id="WP_096779601.1">
    <property type="nucleotide sequence ID" value="NZ_CP012621.1"/>
</dbReference>
<dbReference type="SUPFAM" id="SSF51182">
    <property type="entry name" value="RmlC-like cupins"/>
    <property type="match status" value="1"/>
</dbReference>
<dbReference type="InterPro" id="IPR011051">
    <property type="entry name" value="RmlC_Cupin_sf"/>
</dbReference>
<evidence type="ECO:0000259" key="1">
    <source>
        <dbReference type="Pfam" id="PF05523"/>
    </source>
</evidence>
<evidence type="ECO:0000313" key="2">
    <source>
        <dbReference type="EMBL" id="ATG74613.1"/>
    </source>
</evidence>
<keyword evidence="2" id="KW-0413">Isomerase</keyword>
<dbReference type="AlphaFoldDB" id="A0A291HR27"/>
<gene>
    <name evidence="2" type="ORF">AN401_12735</name>
</gene>
<dbReference type="CDD" id="cd20292">
    <property type="entry name" value="cupin_QdtA-like"/>
    <property type="match status" value="1"/>
</dbReference>
<sequence>MSLVQWIPFPSLGDERGSLIALEAEKIIPFAIKRVYYIFGTQPGVARGFHAHKALKQVAVCVSGKCRMLLDDGKKKESVWLDSPSKGILINDFIWREMHDFSSDCVLLVLASEHYDEMDYIRNYDSFMEKVHEKK</sequence>
<keyword evidence="3" id="KW-1185">Reference proteome</keyword>
<evidence type="ECO:0000313" key="3">
    <source>
        <dbReference type="Proteomes" id="UP000217763"/>
    </source>
</evidence>
<dbReference type="Proteomes" id="UP000217763">
    <property type="component" value="Chromosome"/>
</dbReference>
<organism evidence="2 3">
    <name type="scientific">Zobellella denitrificans</name>
    <dbReference type="NCBI Taxonomy" id="347534"/>
    <lineage>
        <taxon>Bacteria</taxon>
        <taxon>Pseudomonadati</taxon>
        <taxon>Pseudomonadota</taxon>
        <taxon>Gammaproteobacteria</taxon>
        <taxon>Aeromonadales</taxon>
        <taxon>Aeromonadaceae</taxon>
        <taxon>Zobellella</taxon>
    </lineage>
</organism>
<feature type="domain" description="Sugar 3,4-ketoisomerase QdtA cupin" evidence="1">
    <location>
        <begin position="4"/>
        <end position="131"/>
    </location>
</feature>
<proteinExistence type="predicted"/>
<dbReference type="Pfam" id="PF05523">
    <property type="entry name" value="FdtA"/>
    <property type="match status" value="1"/>
</dbReference>
<dbReference type="Gene3D" id="2.60.120.10">
    <property type="entry name" value="Jelly Rolls"/>
    <property type="match status" value="1"/>
</dbReference>
<dbReference type="EMBL" id="CP012621">
    <property type="protein sequence ID" value="ATG74613.1"/>
    <property type="molecule type" value="Genomic_DNA"/>
</dbReference>
<dbReference type="InterPro" id="IPR014710">
    <property type="entry name" value="RmlC-like_jellyroll"/>
</dbReference>